<dbReference type="PANTHER" id="PTHR30136">
    <property type="entry name" value="HELIX-TURN-HELIX TRANSCRIPTIONAL REGULATOR, ICLR FAMILY"/>
    <property type="match status" value="1"/>
</dbReference>
<evidence type="ECO:0000313" key="6">
    <source>
        <dbReference type="EMBL" id="EHJ47615.1"/>
    </source>
</evidence>
<feature type="domain" description="HTH iclR-type" evidence="4">
    <location>
        <begin position="18"/>
        <end position="80"/>
    </location>
</feature>
<dbReference type="EMBL" id="CM001368">
    <property type="protein sequence ID" value="EHJ47615.1"/>
    <property type="molecule type" value="Genomic_DNA"/>
</dbReference>
<dbReference type="InterPro" id="IPR036390">
    <property type="entry name" value="WH_DNA-bd_sf"/>
</dbReference>
<accession>G7Q6K2</accession>
<dbReference type="HOGENOM" id="CLU_062618_6_0_7"/>
<dbReference type="GO" id="GO:0003700">
    <property type="term" value="F:DNA-binding transcription factor activity"/>
    <property type="evidence" value="ECO:0007669"/>
    <property type="project" value="TreeGrafter"/>
</dbReference>
<keyword evidence="7" id="KW-1185">Reference proteome</keyword>
<dbReference type="Pfam" id="PF09339">
    <property type="entry name" value="HTH_IclR"/>
    <property type="match status" value="1"/>
</dbReference>
<name>G7Q6K2_9BACT</name>
<dbReference type="Gene3D" id="1.10.10.10">
    <property type="entry name" value="Winged helix-like DNA-binding domain superfamily/Winged helix DNA-binding domain"/>
    <property type="match status" value="1"/>
</dbReference>
<dbReference type="SUPFAM" id="SSF46785">
    <property type="entry name" value="Winged helix' DNA-binding domain"/>
    <property type="match status" value="1"/>
</dbReference>
<keyword evidence="3" id="KW-0804">Transcription</keyword>
<dbReference type="InterPro" id="IPR014757">
    <property type="entry name" value="Tscrpt_reg_IclR_C"/>
</dbReference>
<dbReference type="PROSITE" id="PS51078">
    <property type="entry name" value="ICLR_ED"/>
    <property type="match status" value="1"/>
</dbReference>
<dbReference type="InterPro" id="IPR050707">
    <property type="entry name" value="HTH_MetabolicPath_Reg"/>
</dbReference>
<evidence type="ECO:0000256" key="1">
    <source>
        <dbReference type="ARBA" id="ARBA00023015"/>
    </source>
</evidence>
<dbReference type="PANTHER" id="PTHR30136:SF35">
    <property type="entry name" value="HTH-TYPE TRANSCRIPTIONAL REGULATOR RV1719"/>
    <property type="match status" value="1"/>
</dbReference>
<dbReference type="InterPro" id="IPR029016">
    <property type="entry name" value="GAF-like_dom_sf"/>
</dbReference>
<dbReference type="Gene3D" id="3.30.450.40">
    <property type="match status" value="1"/>
</dbReference>
<dbReference type="InterPro" id="IPR005471">
    <property type="entry name" value="Tscrpt_reg_IclR_N"/>
</dbReference>
<dbReference type="GO" id="GO:0045892">
    <property type="term" value="P:negative regulation of DNA-templated transcription"/>
    <property type="evidence" value="ECO:0007669"/>
    <property type="project" value="TreeGrafter"/>
</dbReference>
<gene>
    <name evidence="6" type="ORF">DFW101_1607</name>
</gene>
<dbReference type="STRING" id="694327.DFW101_1607"/>
<evidence type="ECO:0000256" key="2">
    <source>
        <dbReference type="ARBA" id="ARBA00023125"/>
    </source>
</evidence>
<dbReference type="SMART" id="SM00346">
    <property type="entry name" value="HTH_ICLR"/>
    <property type="match status" value="1"/>
</dbReference>
<sequence>MRYCAAREAEVDKKGKTSETLAKGLAILDLLGVEDAGYTLGEIAARVGISKTSAHRYVNTFCAQGHLARDPRSGLYRLGVRTVALALAVTERNELVRVVKPLADDAAKRHGLHVDVGILANDSIFLIYRKDSPDTRAFRSFSYASALHYLAAGKAAMAFLDPGPLRELVGRLDLVGKTERTITDRETLLAELALVRELGYARNNEESLPGLIAIGAPLFSLRTGAVIGAVSFDSSTATYSMKAFEDQFAGYLVELAKKLSAVVSL</sequence>
<dbReference type="InterPro" id="IPR036388">
    <property type="entry name" value="WH-like_DNA-bd_sf"/>
</dbReference>
<dbReference type="PROSITE" id="PS51077">
    <property type="entry name" value="HTH_ICLR"/>
    <property type="match status" value="1"/>
</dbReference>
<evidence type="ECO:0000313" key="7">
    <source>
        <dbReference type="Proteomes" id="UP000004662"/>
    </source>
</evidence>
<keyword evidence="2" id="KW-0238">DNA-binding</keyword>
<proteinExistence type="predicted"/>
<evidence type="ECO:0000256" key="3">
    <source>
        <dbReference type="ARBA" id="ARBA00023163"/>
    </source>
</evidence>
<dbReference type="SUPFAM" id="SSF55781">
    <property type="entry name" value="GAF domain-like"/>
    <property type="match status" value="1"/>
</dbReference>
<evidence type="ECO:0000259" key="5">
    <source>
        <dbReference type="PROSITE" id="PS51078"/>
    </source>
</evidence>
<reference evidence="7" key="1">
    <citation type="journal article" date="2015" name="Genome Announc.">
        <title>High-Quality Draft Genome Sequence of Desulfovibrio carbinoliphilus FW-101-2B, an Organic Acid-Oxidizing Sulfate-Reducing Bacterium Isolated from Uranium(VI)-Contaminated Groundwater.</title>
        <authorList>
            <person name="Ramsay B.D."/>
            <person name="Hwang C."/>
            <person name="Woo H.L."/>
            <person name="Carroll S.L."/>
            <person name="Lucas S."/>
            <person name="Han J."/>
            <person name="Lapidus A.L."/>
            <person name="Cheng J.F."/>
            <person name="Goodwin L.A."/>
            <person name="Pitluck S."/>
            <person name="Peters L."/>
            <person name="Chertkov O."/>
            <person name="Held B."/>
            <person name="Detter J.C."/>
            <person name="Han C.S."/>
            <person name="Tapia R."/>
            <person name="Land M.L."/>
            <person name="Hauser L.J."/>
            <person name="Kyrpides N.C."/>
            <person name="Ivanova N.N."/>
            <person name="Mikhailova N."/>
            <person name="Pagani I."/>
            <person name="Woyke T."/>
            <person name="Arkin A.P."/>
            <person name="Dehal P."/>
            <person name="Chivian D."/>
            <person name="Criddle C.S."/>
            <person name="Wu W."/>
            <person name="Chakraborty R."/>
            <person name="Hazen T.C."/>
            <person name="Fields M.W."/>
        </authorList>
    </citation>
    <scope>NUCLEOTIDE SEQUENCE [LARGE SCALE GENOMIC DNA]</scope>
    <source>
        <strain evidence="7">FW-101-2B</strain>
    </source>
</reference>
<feature type="domain" description="IclR-ED" evidence="5">
    <location>
        <begin position="81"/>
        <end position="265"/>
    </location>
</feature>
<dbReference type="eggNOG" id="COG1414">
    <property type="taxonomic scope" value="Bacteria"/>
</dbReference>
<keyword evidence="1" id="KW-0805">Transcription regulation</keyword>
<dbReference type="Pfam" id="PF01614">
    <property type="entry name" value="IclR_C"/>
    <property type="match status" value="1"/>
</dbReference>
<protein>
    <submittedName>
        <fullName evidence="6">Transcriptional regulator, IclR family</fullName>
    </submittedName>
</protein>
<dbReference type="Proteomes" id="UP000004662">
    <property type="component" value="Chromosome"/>
</dbReference>
<evidence type="ECO:0000259" key="4">
    <source>
        <dbReference type="PROSITE" id="PS51077"/>
    </source>
</evidence>
<dbReference type="GO" id="GO:0003677">
    <property type="term" value="F:DNA binding"/>
    <property type="evidence" value="ECO:0007669"/>
    <property type="project" value="UniProtKB-KW"/>
</dbReference>
<dbReference type="AlphaFoldDB" id="G7Q6K2"/>
<organism evidence="6 7">
    <name type="scientific">Solidesulfovibrio carbinoliphilus subsp. oakridgensis</name>
    <dbReference type="NCBI Taxonomy" id="694327"/>
    <lineage>
        <taxon>Bacteria</taxon>
        <taxon>Pseudomonadati</taxon>
        <taxon>Thermodesulfobacteriota</taxon>
        <taxon>Desulfovibrionia</taxon>
        <taxon>Desulfovibrionales</taxon>
        <taxon>Desulfovibrionaceae</taxon>
        <taxon>Solidesulfovibrio</taxon>
    </lineage>
</organism>